<accession>A0A9P8T6L5</accession>
<evidence type="ECO:0000256" key="1">
    <source>
        <dbReference type="SAM" id="SignalP"/>
    </source>
</evidence>
<evidence type="ECO:0000313" key="2">
    <source>
        <dbReference type="EMBL" id="KAH3668238.1"/>
    </source>
</evidence>
<gene>
    <name evidence="2" type="ORF">OGAPHI_001992</name>
</gene>
<comment type="caution">
    <text evidence="2">The sequence shown here is derived from an EMBL/GenBank/DDBJ whole genome shotgun (WGS) entry which is preliminary data.</text>
</comment>
<feature type="chain" id="PRO_5040337174" evidence="1">
    <location>
        <begin position="17"/>
        <end position="525"/>
    </location>
</feature>
<sequence>MTSSLLFARVLPLVVPFLGQQDKIDLACTCYDVYRAVIPSVYQNLLFSGRSLLEPSLKWSNVGSLQNPFVSEKRHTQVYELRQELLFETLTLNKELLQCVESVVVAGTQISPDLALLLSQAPNLKRFDVPNAQRLASNLASTSLASVLITDLEQLCHLPDTVTEIRLGVFDSDKISVSDRARALARVYAASSLVLVSDEPSICAFLKFLQPFATLRLRSLSVVYYHGYNDYNQAARLLVRQLLDHTDAAQLCRLEITAGCDQMACACLNEFAAHLCSKPLHLKQLALLQKTVHRDHNYTEKFDVAVTALLKQLPNNTHLEQLYLRHSPPLDGMIVHGFEGNYIKRRNLYQETLPLLTGLQKLVCPTFVWSLAGYEQLMSDLLWNGCSCPHCDSFLSLFDEFIMTHHFYDSSAGLEKDVISPCFFSCAAATLAARFIGTPFDNLPLLNVSWNFHTLLSIDHDPTYDCRFNQGFFRPLATCISHFCSDYVDALGRSNENLVHINLNGIVFQKNGKWGCTNERAYQQS</sequence>
<dbReference type="OrthoDB" id="3976101at2759"/>
<feature type="signal peptide" evidence="1">
    <location>
        <begin position="1"/>
        <end position="16"/>
    </location>
</feature>
<keyword evidence="1" id="KW-0732">Signal</keyword>
<dbReference type="Proteomes" id="UP000769157">
    <property type="component" value="Unassembled WGS sequence"/>
</dbReference>
<reference evidence="2" key="1">
    <citation type="journal article" date="2021" name="Open Biol.">
        <title>Shared evolutionary footprints suggest mitochondrial oxidative damage underlies multiple complex I losses in fungi.</title>
        <authorList>
            <person name="Schikora-Tamarit M.A."/>
            <person name="Marcet-Houben M."/>
            <person name="Nosek J."/>
            <person name="Gabaldon T."/>
        </authorList>
    </citation>
    <scope>NUCLEOTIDE SEQUENCE</scope>
    <source>
        <strain evidence="2">CBS6075</strain>
    </source>
</reference>
<dbReference type="AlphaFoldDB" id="A0A9P8T6L5"/>
<protein>
    <submittedName>
        <fullName evidence="2">Uncharacterized protein</fullName>
    </submittedName>
</protein>
<reference evidence="2" key="2">
    <citation type="submission" date="2021-01" db="EMBL/GenBank/DDBJ databases">
        <authorList>
            <person name="Schikora-Tamarit M.A."/>
        </authorList>
    </citation>
    <scope>NUCLEOTIDE SEQUENCE</scope>
    <source>
        <strain evidence="2">CBS6075</strain>
    </source>
</reference>
<proteinExistence type="predicted"/>
<dbReference type="EMBL" id="JAEUBE010000158">
    <property type="protein sequence ID" value="KAH3668238.1"/>
    <property type="molecule type" value="Genomic_DNA"/>
</dbReference>
<evidence type="ECO:0000313" key="3">
    <source>
        <dbReference type="Proteomes" id="UP000769157"/>
    </source>
</evidence>
<dbReference type="RefSeq" id="XP_046062652.1">
    <property type="nucleotide sequence ID" value="XM_046202813.1"/>
</dbReference>
<keyword evidence="3" id="KW-1185">Reference proteome</keyword>
<organism evidence="2 3">
    <name type="scientific">Ogataea philodendri</name>
    <dbReference type="NCBI Taxonomy" id="1378263"/>
    <lineage>
        <taxon>Eukaryota</taxon>
        <taxon>Fungi</taxon>
        <taxon>Dikarya</taxon>
        <taxon>Ascomycota</taxon>
        <taxon>Saccharomycotina</taxon>
        <taxon>Pichiomycetes</taxon>
        <taxon>Pichiales</taxon>
        <taxon>Pichiaceae</taxon>
        <taxon>Ogataea</taxon>
    </lineage>
</organism>
<name>A0A9P8T6L5_9ASCO</name>
<dbReference type="GeneID" id="70233959"/>